<proteinExistence type="predicted"/>
<reference evidence="3 4" key="1">
    <citation type="submission" date="2018-10" db="EMBL/GenBank/DDBJ databases">
        <title>Genomic Encyclopedia of Archaeal and Bacterial Type Strains, Phase II (KMG-II): from individual species to whole genera.</title>
        <authorList>
            <person name="Goeker M."/>
        </authorList>
    </citation>
    <scope>NUCLEOTIDE SEQUENCE [LARGE SCALE GENOMIC DNA]</scope>
    <source>
        <strain evidence="3 4">DSM 23424</strain>
    </source>
</reference>
<sequence>MRYVLIFFLFSTFLNAQEFYLLNGENEIYTYEYSTGTTQFVIAVNVPSSLLLTDIAYADEDHFYGIDANGTIINIDLATGEYDTVYQWPGDLFTNGLVYNNNHLTFINAALNELVEYDINANTISQKPIGTGNSGDITYYKGNLLFQGTNVEDVLAYDGNVVKSVACADSIGLWGMANFSTSCGTNLLLAFGSGGKVWEYDIEGQTYSLIDDVYSAVGGINGATTINEQFAYDCNLVALEEVYCKFLRDDYVFVCEYNNNTEINSIGYVDTGYNHYPLIEMDLSGTIILDIAFSSEGLLYGITDGQEIIQIFGDSTTETIAPVGGIEGYNGLVGNASNQFLLIGSTENKVLTFDLATNSIISEFEIPEGSPGDATFFKGNLLYQGMLNDFYAYDGTDSQTVFCNDITPFRAISNRFVNCQSNDVIAITDDGVLYRYQVQGTPGLFFERNIASQADVIYGAANRLEYMASVCTLVPLDYINCDLGVSEATYLEIDLYPNPANNVLYINTHNFSEVLFYSMYSIDGKLLANGIVENELSIRQLVSGVYFLKLYNIDKTVSAIKRFIKN</sequence>
<evidence type="ECO:0000256" key="1">
    <source>
        <dbReference type="ARBA" id="ARBA00022729"/>
    </source>
</evidence>
<organism evidence="3 4">
    <name type="scientific">Ulvibacter antarcticus</name>
    <dbReference type="NCBI Taxonomy" id="442714"/>
    <lineage>
        <taxon>Bacteria</taxon>
        <taxon>Pseudomonadati</taxon>
        <taxon>Bacteroidota</taxon>
        <taxon>Flavobacteriia</taxon>
        <taxon>Flavobacteriales</taxon>
        <taxon>Flavobacteriaceae</taxon>
        <taxon>Ulvibacter</taxon>
    </lineage>
</organism>
<dbReference type="RefSeq" id="WP_121906361.1">
    <property type="nucleotide sequence ID" value="NZ_REFC01000011.1"/>
</dbReference>
<comment type="caution">
    <text evidence="3">The sequence shown here is derived from an EMBL/GenBank/DDBJ whole genome shotgun (WGS) entry which is preliminary data.</text>
</comment>
<dbReference type="SUPFAM" id="SSF69322">
    <property type="entry name" value="Tricorn protease domain 2"/>
    <property type="match status" value="1"/>
</dbReference>
<dbReference type="InterPro" id="IPR026444">
    <property type="entry name" value="Secre_tail"/>
</dbReference>
<dbReference type="EMBL" id="REFC01000011">
    <property type="protein sequence ID" value="RMA66364.1"/>
    <property type="molecule type" value="Genomic_DNA"/>
</dbReference>
<dbReference type="AlphaFoldDB" id="A0A3L9Z1G7"/>
<dbReference type="Pfam" id="PF18962">
    <property type="entry name" value="Por_Secre_tail"/>
    <property type="match status" value="1"/>
</dbReference>
<dbReference type="NCBIfam" id="TIGR04183">
    <property type="entry name" value="Por_Secre_tail"/>
    <property type="match status" value="1"/>
</dbReference>
<gene>
    <name evidence="3" type="ORF">BXY75_0786</name>
</gene>
<dbReference type="SUPFAM" id="SSF75011">
    <property type="entry name" value="3-carboxy-cis,cis-mucoante lactonizing enzyme"/>
    <property type="match status" value="1"/>
</dbReference>
<evidence type="ECO:0000313" key="3">
    <source>
        <dbReference type="EMBL" id="RMA66364.1"/>
    </source>
</evidence>
<feature type="domain" description="Secretion system C-terminal sorting" evidence="2">
    <location>
        <begin position="495"/>
        <end position="558"/>
    </location>
</feature>
<protein>
    <submittedName>
        <fullName evidence="3">Putative secreted protein (Por secretion system target)</fullName>
    </submittedName>
</protein>
<evidence type="ECO:0000313" key="4">
    <source>
        <dbReference type="Proteomes" id="UP000271339"/>
    </source>
</evidence>
<evidence type="ECO:0000259" key="2">
    <source>
        <dbReference type="Pfam" id="PF18962"/>
    </source>
</evidence>
<dbReference type="OrthoDB" id="9806464at2"/>
<accession>A0A3L9Z1G7</accession>
<keyword evidence="1" id="KW-0732">Signal</keyword>
<keyword evidence="4" id="KW-1185">Reference proteome</keyword>
<dbReference type="Proteomes" id="UP000271339">
    <property type="component" value="Unassembled WGS sequence"/>
</dbReference>
<name>A0A3L9Z1G7_9FLAO</name>